<dbReference type="EMBL" id="AB095987">
    <property type="protein sequence ID" value="BAC56233.1"/>
    <property type="molecule type" value="mRNA"/>
</dbReference>
<evidence type="ECO:0000256" key="8">
    <source>
        <dbReference type="ARBA" id="ARBA00022729"/>
    </source>
</evidence>
<feature type="domain" description="Pro-opiomelanocortin/corticotropin ACTH central region" evidence="12">
    <location>
        <begin position="76"/>
        <end position="118"/>
    </location>
</feature>
<dbReference type="PRINTS" id="PR00383">
    <property type="entry name" value="MELANOCORTIN"/>
</dbReference>
<keyword evidence="7" id="KW-0372">Hormone</keyword>
<dbReference type="GO" id="GO:0007218">
    <property type="term" value="P:neuropeptide signaling pathway"/>
    <property type="evidence" value="ECO:0007669"/>
    <property type="project" value="UniProtKB-KW"/>
</dbReference>
<dbReference type="Pfam" id="PF00976">
    <property type="entry name" value="ACTH_domain"/>
    <property type="match status" value="4"/>
</dbReference>
<dbReference type="PANTHER" id="PTHR11416:SF7">
    <property type="entry name" value="PRO-OPIOMELANOCORTIN"/>
    <property type="match status" value="1"/>
</dbReference>
<organism evidence="14">
    <name type="scientific">Chimaera phantasma</name>
    <name type="common">silver chimaera</name>
    <dbReference type="NCBI Taxonomy" id="134990"/>
    <lineage>
        <taxon>Eukaryota</taxon>
        <taxon>Metazoa</taxon>
        <taxon>Chordata</taxon>
        <taxon>Craniata</taxon>
        <taxon>Vertebrata</taxon>
        <taxon>Chondrichthyes</taxon>
        <taxon>Holocephali</taxon>
        <taxon>Chimaeriformes</taxon>
        <taxon>Chimaeridae</taxon>
        <taxon>Chimaera</taxon>
    </lineage>
</organism>
<evidence type="ECO:0000256" key="2">
    <source>
        <dbReference type="ARBA" id="ARBA00003192"/>
    </source>
</evidence>
<evidence type="ECO:0000259" key="12">
    <source>
        <dbReference type="SMART" id="SM01363"/>
    </source>
</evidence>
<dbReference type="GO" id="GO:0005576">
    <property type="term" value="C:extracellular region"/>
    <property type="evidence" value="ECO:0007669"/>
    <property type="project" value="UniProtKB-SubCell"/>
</dbReference>
<dbReference type="InterPro" id="IPR013532">
    <property type="entry name" value="Opioid_neuropept"/>
</dbReference>
<feature type="chain" id="PRO_5004297385" evidence="11">
    <location>
        <begin position="24"/>
        <end position="325"/>
    </location>
</feature>
<feature type="domain" description="Pro-opiomelanocortin/corticotropin ACTH central region" evidence="12">
    <location>
        <begin position="276"/>
        <end position="313"/>
    </location>
</feature>
<evidence type="ECO:0000256" key="11">
    <source>
        <dbReference type="SAM" id="SignalP"/>
    </source>
</evidence>
<dbReference type="SMART" id="SM01363">
    <property type="entry name" value="ACTH_domain"/>
    <property type="match status" value="3"/>
</dbReference>
<feature type="domain" description="Pro-opiomelanocortin/corticotropin ACTH central region" evidence="12">
    <location>
        <begin position="120"/>
        <end position="158"/>
    </location>
</feature>
<evidence type="ECO:0000256" key="10">
    <source>
        <dbReference type="SAM" id="MobiDB-lite"/>
    </source>
</evidence>
<evidence type="ECO:0000313" key="14">
    <source>
        <dbReference type="EMBL" id="BAC56233.1"/>
    </source>
</evidence>
<protein>
    <submittedName>
        <fullName evidence="14">Proopiomelanocortin</fullName>
    </submittedName>
</protein>
<keyword evidence="9" id="KW-0257">Endorphin</keyword>
<dbReference type="AlphaFoldDB" id="Q805B5"/>
<comment type="function">
    <text evidence="1">Stimulates the adrenal glands to release cortisol.</text>
</comment>
<evidence type="ECO:0000256" key="3">
    <source>
        <dbReference type="ARBA" id="ARBA00004613"/>
    </source>
</evidence>
<dbReference type="Pfam" id="PF08035">
    <property type="entry name" value="Op_neuropeptide"/>
    <property type="match status" value="1"/>
</dbReference>
<name>Q805B5_9CHON</name>
<feature type="compositionally biased region" description="Basic and acidic residues" evidence="10">
    <location>
        <begin position="266"/>
        <end position="276"/>
    </location>
</feature>
<sequence length="325" mass="36933">MELWMWSRAVLLVALLWPDFAVAQGQCGDQDPDCHLNNLDTNLLPCNEVCSNGQSLEVPLFPGNGRLMPVFEALRSYVMGHFRWNKFGKKGGNSSRSMKGGAGPRWEPKGPPTLREGKRSYSMEHFRWGKPMGRKRRPIKVYPNEEPETSAEGLGDQFKRQIPEEAWGPSEPWVPVEQVWGPVEQTWSQGGEAWSPEQAAWGPEEEPEQKKDGKLYKMTHFRWSEGSRDGLRQAGQRYVLPIFPKTPEASQPQGDGNQAEVEGEEKELGPEEKREEYKIGHFRWGSPLKDKRYGGFMNSWDHKPLLTLFRNVMGKEGPGGRALAQ</sequence>
<keyword evidence="5" id="KW-0964">Secreted</keyword>
<dbReference type="InterPro" id="IPR050878">
    <property type="entry name" value="POMC-derived_peptides"/>
</dbReference>
<feature type="region of interest" description="Disordered" evidence="10">
    <location>
        <begin position="244"/>
        <end position="276"/>
    </location>
</feature>
<dbReference type="PANTHER" id="PTHR11416">
    <property type="entry name" value="PRO-OPIOMELANOCORTIN"/>
    <property type="match status" value="1"/>
</dbReference>
<evidence type="ECO:0000256" key="6">
    <source>
        <dbReference type="ARBA" id="ARBA00022685"/>
    </source>
</evidence>
<dbReference type="InterPro" id="IPR001941">
    <property type="entry name" value="PMOC"/>
</dbReference>
<accession>Q805B5</accession>
<gene>
    <name evidence="14" type="primary">POMC</name>
</gene>
<keyword evidence="8 11" id="KW-0732">Signal</keyword>
<comment type="similarity">
    <text evidence="4">Belongs to the POMC family.</text>
</comment>
<evidence type="ECO:0000256" key="4">
    <source>
        <dbReference type="ARBA" id="ARBA00005832"/>
    </source>
</evidence>
<dbReference type="GO" id="GO:0005184">
    <property type="term" value="F:neuropeptide hormone activity"/>
    <property type="evidence" value="ECO:0007669"/>
    <property type="project" value="TreeGrafter"/>
</dbReference>
<evidence type="ECO:0000256" key="9">
    <source>
        <dbReference type="ARBA" id="ARBA00023205"/>
    </source>
</evidence>
<feature type="signal peptide" evidence="11">
    <location>
        <begin position="1"/>
        <end position="23"/>
    </location>
</feature>
<feature type="region of interest" description="Disordered" evidence="10">
    <location>
        <begin position="90"/>
        <end position="117"/>
    </location>
</feature>
<evidence type="ECO:0000256" key="5">
    <source>
        <dbReference type="ARBA" id="ARBA00022525"/>
    </source>
</evidence>
<dbReference type="InterPro" id="IPR013593">
    <property type="entry name" value="Melanocortin_N"/>
</dbReference>
<dbReference type="InterPro" id="IPR013531">
    <property type="entry name" value="Mcrtin_ACTH_cent"/>
</dbReference>
<keyword evidence="6" id="KW-0165">Cleavage on pair of basic residues</keyword>
<reference evidence="14" key="1">
    <citation type="journal article" date="2004" name="Gen. Comp. Endocrinol.">
        <title>Molecular cloning of proopiomelanocortin cDNA in the ratfish, a holocephalan.</title>
        <authorList>
            <person name="Takahashi A."/>
            <person name="Itoh T."/>
            <person name="Nakanishi A."/>
            <person name="Amemiya Y."/>
            <person name="Ida H."/>
            <person name="Meguro H."/>
            <person name="Kawauchi H."/>
        </authorList>
    </citation>
    <scope>NUCLEOTIDE SEQUENCE</scope>
</reference>
<comment type="function">
    <text evidence="2">Endogenous opiate.</text>
</comment>
<feature type="domain" description="Opiodes neuropeptide" evidence="13">
    <location>
        <begin position="293"/>
        <end position="320"/>
    </location>
</feature>
<dbReference type="Pfam" id="PF08384">
    <property type="entry name" value="NPP"/>
    <property type="match status" value="1"/>
</dbReference>
<evidence type="ECO:0000256" key="1">
    <source>
        <dbReference type="ARBA" id="ARBA00002965"/>
    </source>
</evidence>
<comment type="subcellular location">
    <subcellularLocation>
        <location evidence="3">Secreted</location>
    </subcellularLocation>
</comment>
<proteinExistence type="evidence at transcript level"/>
<evidence type="ECO:0000256" key="7">
    <source>
        <dbReference type="ARBA" id="ARBA00022702"/>
    </source>
</evidence>
<evidence type="ECO:0000259" key="13">
    <source>
        <dbReference type="SMART" id="SM01365"/>
    </source>
</evidence>
<dbReference type="SMART" id="SM01365">
    <property type="entry name" value="Op_neuropeptide"/>
    <property type="match status" value="1"/>
</dbReference>